<feature type="region of interest" description="Disordered" evidence="1">
    <location>
        <begin position="622"/>
        <end position="646"/>
    </location>
</feature>
<reference evidence="2" key="1">
    <citation type="submission" date="2020-10" db="EMBL/GenBank/DDBJ databases">
        <authorList>
            <person name="Gilroy R."/>
        </authorList>
    </citation>
    <scope>NUCLEOTIDE SEQUENCE</scope>
    <source>
        <strain evidence="2">ChiBcec7-5410</strain>
    </source>
</reference>
<gene>
    <name evidence="2" type="ORF">IAC43_05350</name>
</gene>
<sequence length="658" mass="72176">MGTVIYDPLQDPRFQSPYIDADEWRERPMPDGSTLPFRYIHGGFEGTGVKFLFCFPEAERYQGRFYQYLSPFPGPDEEIASLGRLGVNDRIGFCLAYGAYSVESNMGSTAMFGGQADATLCWKSSAAVAEYSRVKAMEIYGCTRPYGYVYGGSGGGYKTISCVENTRAWDGAVPYVIGSPYSLPNTITMHAQGQRVLRHSFGKILDALDAGGSGDPYAGLNRDEADMLRKLTRMGFPPIAWYLEAMGHIDSGSLPVLLPGVKAMDPSYFTDFWTKPGYMGADPDLTACRDRLQFTGKVKSVRLPNDSGTDSGIGMNGVDDAWKKQLADGKDAWIELEEVPQGDDLYLEGVNITVTTGEASGKSLLLRDIIRKSEGKGGYLTIGMCYGLEDISGVLGALHPGDMVTLDNSDYIAVQSYYRHQCPPDLDCHAWDQFRNPDGTPALPQRPVLMGPGFTGTGMPQDGNIQCKIINIQALMDESTCPWCADWYKNKVAAAKGSLDNHRVYYMERCMHGDTDALQNYMVVNYMGALRQSLLDLAAWVEKGIEPLPSTRYTYDQENGQIVPESDMKTRGGIQSVVRLTANGQKCARVKNGETVHLEINVQLPPGTGEVTGIALADRELSETESKYHPDRHPEKGNGYGGRTAVSGTDGAFWPAVY</sequence>
<comment type="caution">
    <text evidence="2">The sequence shown here is derived from an EMBL/GenBank/DDBJ whole genome shotgun (WGS) entry which is preliminary data.</text>
</comment>
<proteinExistence type="predicted"/>
<protein>
    <submittedName>
        <fullName evidence="2">Uncharacterized protein</fullName>
    </submittedName>
</protein>
<accession>A0A9D1H8A1</accession>
<evidence type="ECO:0000256" key="1">
    <source>
        <dbReference type="SAM" id="MobiDB-lite"/>
    </source>
</evidence>
<dbReference type="AlphaFoldDB" id="A0A9D1H8A1"/>
<name>A0A9D1H8A1_9FIRM</name>
<organism evidence="2 3">
    <name type="scientific">Candidatus Faecivivens stercoripullorum</name>
    <dbReference type="NCBI Taxonomy" id="2840805"/>
    <lineage>
        <taxon>Bacteria</taxon>
        <taxon>Bacillati</taxon>
        <taxon>Bacillota</taxon>
        <taxon>Clostridia</taxon>
        <taxon>Eubacteriales</taxon>
        <taxon>Oscillospiraceae</taxon>
        <taxon>Oscillospiraceae incertae sedis</taxon>
        <taxon>Candidatus Faecivivens</taxon>
    </lineage>
</organism>
<reference evidence="2" key="2">
    <citation type="journal article" date="2021" name="PeerJ">
        <title>Extensive microbial diversity within the chicken gut microbiome revealed by metagenomics and culture.</title>
        <authorList>
            <person name="Gilroy R."/>
            <person name="Ravi A."/>
            <person name="Getino M."/>
            <person name="Pursley I."/>
            <person name="Horton D.L."/>
            <person name="Alikhan N.F."/>
            <person name="Baker D."/>
            <person name="Gharbi K."/>
            <person name="Hall N."/>
            <person name="Watson M."/>
            <person name="Adriaenssens E.M."/>
            <person name="Foster-Nyarko E."/>
            <person name="Jarju S."/>
            <person name="Secka A."/>
            <person name="Antonio M."/>
            <person name="Oren A."/>
            <person name="Chaudhuri R.R."/>
            <person name="La Ragione R."/>
            <person name="Hildebrand F."/>
            <person name="Pallen M.J."/>
        </authorList>
    </citation>
    <scope>NUCLEOTIDE SEQUENCE</scope>
    <source>
        <strain evidence="2">ChiBcec7-5410</strain>
    </source>
</reference>
<dbReference type="Proteomes" id="UP000824160">
    <property type="component" value="Unassembled WGS sequence"/>
</dbReference>
<evidence type="ECO:0000313" key="3">
    <source>
        <dbReference type="Proteomes" id="UP000824160"/>
    </source>
</evidence>
<feature type="compositionally biased region" description="Basic and acidic residues" evidence="1">
    <location>
        <begin position="622"/>
        <end position="636"/>
    </location>
</feature>
<evidence type="ECO:0000313" key="2">
    <source>
        <dbReference type="EMBL" id="HIT94589.1"/>
    </source>
</evidence>
<dbReference type="EMBL" id="DVLW01000147">
    <property type="protein sequence ID" value="HIT94589.1"/>
    <property type="molecule type" value="Genomic_DNA"/>
</dbReference>